<organism evidence="1 2">
    <name type="scientific">Purpureocillium lilacinum</name>
    <name type="common">Paecilomyces lilacinus</name>
    <dbReference type="NCBI Taxonomy" id="33203"/>
    <lineage>
        <taxon>Eukaryota</taxon>
        <taxon>Fungi</taxon>
        <taxon>Dikarya</taxon>
        <taxon>Ascomycota</taxon>
        <taxon>Pezizomycotina</taxon>
        <taxon>Sordariomycetes</taxon>
        <taxon>Hypocreomycetidae</taxon>
        <taxon>Hypocreales</taxon>
        <taxon>Ophiocordycipitaceae</taxon>
        <taxon>Purpureocillium</taxon>
    </lineage>
</organism>
<accession>A0ACC4EC11</accession>
<sequence>MLSMHATTTPPSARSRVASVAASPHVAGVPSPPTSRALHPFIFASQPSLFSVNDDGRPQRRRETNGVVPLPSQRSPGHPARAACQPEGSPVKPPSQAPTYQPALRGRRAGLARLHRFELGPPVLERARAAALPDAAAGVMCELNWGGGYRLSTNNLPAAPPPGCWCKL</sequence>
<evidence type="ECO:0000313" key="1">
    <source>
        <dbReference type="EMBL" id="KAL3965405.1"/>
    </source>
</evidence>
<protein>
    <submittedName>
        <fullName evidence="1">Uncharacterized protein</fullName>
    </submittedName>
</protein>
<dbReference type="Proteomes" id="UP001638806">
    <property type="component" value="Unassembled WGS sequence"/>
</dbReference>
<comment type="caution">
    <text evidence="1">The sequence shown here is derived from an EMBL/GenBank/DDBJ whole genome shotgun (WGS) entry which is preliminary data.</text>
</comment>
<evidence type="ECO:0000313" key="2">
    <source>
        <dbReference type="Proteomes" id="UP001638806"/>
    </source>
</evidence>
<keyword evidence="2" id="KW-1185">Reference proteome</keyword>
<gene>
    <name evidence="1" type="ORF">ACCO45_002409</name>
</gene>
<reference evidence="1" key="1">
    <citation type="submission" date="2024-12" db="EMBL/GenBank/DDBJ databases">
        <title>Comparative genomics and development of molecular markers within Purpureocillium lilacinum and among Purpureocillium species.</title>
        <authorList>
            <person name="Yeh Z.-Y."/>
            <person name="Ni N.-T."/>
            <person name="Lo P.-H."/>
            <person name="Mushyakhwo K."/>
            <person name="Lin C.-F."/>
            <person name="Nai Y.-S."/>
        </authorList>
    </citation>
    <scope>NUCLEOTIDE SEQUENCE</scope>
    <source>
        <strain evidence="1">NCHU-NPUST-175</strain>
    </source>
</reference>
<name>A0ACC4EC11_PURLI</name>
<proteinExistence type="predicted"/>
<dbReference type="EMBL" id="JBGNUJ010000002">
    <property type="protein sequence ID" value="KAL3965405.1"/>
    <property type="molecule type" value="Genomic_DNA"/>
</dbReference>